<name>A0A2S0NCP8_9HYPH</name>
<dbReference type="SUPFAM" id="SSF56954">
    <property type="entry name" value="Outer membrane efflux proteins (OEP)"/>
    <property type="match status" value="1"/>
</dbReference>
<comment type="similarity">
    <text evidence="1 2">Belongs to the outer membrane factor (OMF) (TC 1.B.17) family.</text>
</comment>
<dbReference type="OrthoDB" id="7181739at2"/>
<sequence>MAPLRSALHAIRGESPSGAFALPIRRLVLSLAVAAGLGGCVVGPDYQMPGTALSAHHANARRAAPLRPGELTDWWKRFGDPTLDALVAEALSANLDVAAAKARIREARATRRQTLAGFFPQVDGGVSSTHSRTSASSSGANVSSNLYQAGFDASWELDLFGQTRRGVEAADRGIEAAEESLRSTLLTLAGDVAQNYVEAKGYLARIGLAQRTAATQRQTAALTRAKFEAGASSAVDVAKAAALASSTTANIPTLETAFAASAHRIAVLMGREPAAVVARLRRGAAIPSPRRNLPPGVPADVLLMRPDVRLAERQLAQSTARIGQAEAALYPSVSLTGSLRTSGIRIGDLGNGSSLAWSYGPSVSIPVFNAGRLRAAVEVQEAQRDQYHAAFHQAVLNALEDVENALVGLAQQRIRYGSLAVAVRNYREAGRLARVLYGQGASSFLEVLDAERSLYDSEDALLQSQVLIATRFISLGKALGGGPGGAIDASRPLVVDRETGPRLAR</sequence>
<keyword evidence="2" id="KW-0449">Lipoprotein</keyword>
<keyword evidence="2" id="KW-0564">Palmitate</keyword>
<dbReference type="AlphaFoldDB" id="A0A2S0NCP8"/>
<dbReference type="InterPro" id="IPR003423">
    <property type="entry name" value="OMP_efflux"/>
</dbReference>
<keyword evidence="4" id="KW-1185">Reference proteome</keyword>
<dbReference type="EMBL" id="CP027668">
    <property type="protein sequence ID" value="AVO45949.1"/>
    <property type="molecule type" value="Genomic_DNA"/>
</dbReference>
<dbReference type="Gene3D" id="1.20.1600.10">
    <property type="entry name" value="Outer membrane efflux proteins (OEP)"/>
    <property type="match status" value="1"/>
</dbReference>
<organism evidence="3 4">
    <name type="scientific">Phreatobacter cathodiphilus</name>
    <dbReference type="NCBI Taxonomy" id="1868589"/>
    <lineage>
        <taxon>Bacteria</taxon>
        <taxon>Pseudomonadati</taxon>
        <taxon>Pseudomonadota</taxon>
        <taxon>Alphaproteobacteria</taxon>
        <taxon>Hyphomicrobiales</taxon>
        <taxon>Phreatobacteraceae</taxon>
        <taxon>Phreatobacter</taxon>
    </lineage>
</organism>
<evidence type="ECO:0000256" key="2">
    <source>
        <dbReference type="RuleBase" id="RU362097"/>
    </source>
</evidence>
<dbReference type="KEGG" id="phr:C6569_13195"/>
<dbReference type="GO" id="GO:0005886">
    <property type="term" value="C:plasma membrane"/>
    <property type="evidence" value="ECO:0007669"/>
    <property type="project" value="UniProtKB-SubCell"/>
</dbReference>
<dbReference type="InterPro" id="IPR010131">
    <property type="entry name" value="MdtP/NodT-like"/>
</dbReference>
<dbReference type="Pfam" id="PF02321">
    <property type="entry name" value="OEP"/>
    <property type="match status" value="2"/>
</dbReference>
<keyword evidence="2" id="KW-1134">Transmembrane beta strand</keyword>
<keyword evidence="2" id="KW-0472">Membrane</keyword>
<dbReference type="RefSeq" id="WP_106749290.1">
    <property type="nucleotide sequence ID" value="NZ_CP027668.1"/>
</dbReference>
<evidence type="ECO:0000313" key="4">
    <source>
        <dbReference type="Proteomes" id="UP000237889"/>
    </source>
</evidence>
<dbReference type="PANTHER" id="PTHR30203:SF25">
    <property type="entry name" value="OUTER MEMBRANE PROTEIN-RELATED"/>
    <property type="match status" value="1"/>
</dbReference>
<accession>A0A2S0NCP8</accession>
<comment type="subcellular location">
    <subcellularLocation>
        <location evidence="2">Cell membrane</location>
        <topology evidence="2">Lipid-anchor</topology>
    </subcellularLocation>
</comment>
<dbReference type="GO" id="GO:0015562">
    <property type="term" value="F:efflux transmembrane transporter activity"/>
    <property type="evidence" value="ECO:0007669"/>
    <property type="project" value="InterPro"/>
</dbReference>
<dbReference type="Gene3D" id="2.20.200.10">
    <property type="entry name" value="Outer membrane efflux proteins (OEP)"/>
    <property type="match status" value="1"/>
</dbReference>
<dbReference type="Proteomes" id="UP000237889">
    <property type="component" value="Chromosome"/>
</dbReference>
<dbReference type="NCBIfam" id="TIGR01845">
    <property type="entry name" value="outer_NodT"/>
    <property type="match status" value="1"/>
</dbReference>
<protein>
    <submittedName>
        <fullName evidence="3">RND transporter</fullName>
    </submittedName>
</protein>
<reference evidence="3 4" key="1">
    <citation type="submission" date="2018-03" db="EMBL/GenBank/DDBJ databases">
        <title>Genome sequencing of Phreatobacter sp.</title>
        <authorList>
            <person name="Kim S.-J."/>
            <person name="Heo J."/>
            <person name="Kwon S.-W."/>
        </authorList>
    </citation>
    <scope>NUCLEOTIDE SEQUENCE [LARGE SCALE GENOMIC DNA]</scope>
    <source>
        <strain evidence="3 4">S-12</strain>
    </source>
</reference>
<keyword evidence="2" id="KW-0812">Transmembrane</keyword>
<gene>
    <name evidence="3" type="ORF">C6569_13195</name>
</gene>
<evidence type="ECO:0000256" key="1">
    <source>
        <dbReference type="ARBA" id="ARBA00007613"/>
    </source>
</evidence>
<evidence type="ECO:0000313" key="3">
    <source>
        <dbReference type="EMBL" id="AVO45949.1"/>
    </source>
</evidence>
<proteinExistence type="inferred from homology"/>
<dbReference type="PANTHER" id="PTHR30203">
    <property type="entry name" value="OUTER MEMBRANE CATION EFFLUX PROTEIN"/>
    <property type="match status" value="1"/>
</dbReference>